<name>A0A0J8G744_9LIST</name>
<evidence type="ECO:0000259" key="12">
    <source>
        <dbReference type="Pfam" id="PF06574"/>
    </source>
</evidence>
<evidence type="ECO:0000256" key="2">
    <source>
        <dbReference type="ARBA" id="ARBA00010214"/>
    </source>
</evidence>
<evidence type="ECO:0000256" key="9">
    <source>
        <dbReference type="ARBA" id="ARBA00022827"/>
    </source>
</evidence>
<comment type="similarity">
    <text evidence="2">Belongs to the RibF family.</text>
</comment>
<evidence type="ECO:0000256" key="6">
    <source>
        <dbReference type="ARBA" id="ARBA00022679"/>
    </source>
</evidence>
<keyword evidence="14" id="KW-1185">Reference proteome</keyword>
<dbReference type="Proteomes" id="UP000052258">
    <property type="component" value="Unassembled WGS sequence"/>
</dbReference>
<dbReference type="InterPro" id="IPR014729">
    <property type="entry name" value="Rossmann-like_a/b/a_fold"/>
</dbReference>
<evidence type="ECO:0000256" key="1">
    <source>
        <dbReference type="ARBA" id="ARBA00004726"/>
    </source>
</evidence>
<evidence type="ECO:0000313" key="14">
    <source>
        <dbReference type="Proteomes" id="UP000052258"/>
    </source>
</evidence>
<dbReference type="PANTHER" id="PTHR22749">
    <property type="entry name" value="RIBOFLAVIN KINASE/FMN ADENYLYLTRANSFERASE"/>
    <property type="match status" value="1"/>
</dbReference>
<comment type="catalytic activity">
    <reaction evidence="11">
        <text>FMN + ATP + H(+) = FAD + diphosphate</text>
        <dbReference type="Rhea" id="RHEA:17237"/>
        <dbReference type="ChEBI" id="CHEBI:15378"/>
        <dbReference type="ChEBI" id="CHEBI:30616"/>
        <dbReference type="ChEBI" id="CHEBI:33019"/>
        <dbReference type="ChEBI" id="CHEBI:57692"/>
        <dbReference type="ChEBI" id="CHEBI:58210"/>
        <dbReference type="EC" id="2.7.7.2"/>
    </reaction>
</comment>
<dbReference type="GO" id="GO:0009398">
    <property type="term" value="P:FMN biosynthetic process"/>
    <property type="evidence" value="ECO:0007669"/>
    <property type="project" value="TreeGrafter"/>
</dbReference>
<evidence type="ECO:0000256" key="11">
    <source>
        <dbReference type="ARBA" id="ARBA00049494"/>
    </source>
</evidence>
<dbReference type="PANTHER" id="PTHR22749:SF6">
    <property type="entry name" value="RIBOFLAVIN KINASE"/>
    <property type="match status" value="1"/>
</dbReference>
<keyword evidence="7 13" id="KW-0548">Nucleotidyltransferase</keyword>
<dbReference type="SUPFAM" id="SSF52374">
    <property type="entry name" value="Nucleotidylyl transferase"/>
    <property type="match status" value="1"/>
</dbReference>
<evidence type="ECO:0000256" key="3">
    <source>
        <dbReference type="ARBA" id="ARBA00012393"/>
    </source>
</evidence>
<dbReference type="GO" id="GO:0003919">
    <property type="term" value="F:FMN adenylyltransferase activity"/>
    <property type="evidence" value="ECO:0007669"/>
    <property type="project" value="UniProtKB-EC"/>
</dbReference>
<evidence type="ECO:0000256" key="4">
    <source>
        <dbReference type="ARBA" id="ARBA00022630"/>
    </source>
</evidence>
<evidence type="ECO:0000256" key="10">
    <source>
        <dbReference type="ARBA" id="ARBA00022840"/>
    </source>
</evidence>
<evidence type="ECO:0000256" key="8">
    <source>
        <dbReference type="ARBA" id="ARBA00022741"/>
    </source>
</evidence>
<dbReference type="GO" id="GO:0009231">
    <property type="term" value="P:riboflavin biosynthetic process"/>
    <property type="evidence" value="ECO:0007669"/>
    <property type="project" value="InterPro"/>
</dbReference>
<dbReference type="EMBL" id="AZHO01000030">
    <property type="protein sequence ID" value="KMT58460.1"/>
    <property type="molecule type" value="Genomic_DNA"/>
</dbReference>
<keyword evidence="8" id="KW-0547">Nucleotide-binding</keyword>
<keyword evidence="10" id="KW-0067">ATP-binding</keyword>
<dbReference type="AlphaFoldDB" id="A0A0J8G744"/>
<dbReference type="RefSeq" id="WP_007473775.1">
    <property type="nucleotide sequence ID" value="NZ_KQ130619.1"/>
</dbReference>
<evidence type="ECO:0000256" key="7">
    <source>
        <dbReference type="ARBA" id="ARBA00022695"/>
    </source>
</evidence>
<evidence type="ECO:0000256" key="5">
    <source>
        <dbReference type="ARBA" id="ARBA00022643"/>
    </source>
</evidence>
<dbReference type="GO" id="GO:0006747">
    <property type="term" value="P:FAD biosynthetic process"/>
    <property type="evidence" value="ECO:0007669"/>
    <property type="project" value="UniProtKB-UniPathway"/>
</dbReference>
<proteinExistence type="inferred from homology"/>
<reference evidence="13 14" key="1">
    <citation type="journal article" date="2015" name="Genome Biol. Evol.">
        <title>Comparative Genomics of Listeria Sensu Lato: Genus-Wide Differences in Evolutionary Dynamics and the Progressive Gain of Complex, Potentially Pathogenicity-Related Traits through Lateral Gene Transfer.</title>
        <authorList>
            <person name="Chiara M."/>
            <person name="Caruso M."/>
            <person name="D'Erchia A.M."/>
            <person name="Manzari C."/>
            <person name="Fraccalvieri R."/>
            <person name="Goffredo E."/>
            <person name="Latorre L."/>
            <person name="Miccolupo A."/>
            <person name="Padalino I."/>
            <person name="Santagada G."/>
            <person name="Chiocco D."/>
            <person name="Pesole G."/>
            <person name="Horner D.S."/>
            <person name="Parisi A."/>
        </authorList>
    </citation>
    <scope>NUCLEOTIDE SEQUENCE [LARGE SCALE GENOMIC DNA]</scope>
    <source>
        <strain evidence="13 14">1991</strain>
    </source>
</reference>
<feature type="domain" description="FAD synthetase" evidence="12">
    <location>
        <begin position="13"/>
        <end position="165"/>
    </location>
</feature>
<dbReference type="CDD" id="cd02064">
    <property type="entry name" value="FAD_synthetase_N"/>
    <property type="match status" value="1"/>
</dbReference>
<evidence type="ECO:0000313" key="13">
    <source>
        <dbReference type="EMBL" id="KMT58460.1"/>
    </source>
</evidence>
<comment type="caution">
    <text evidence="13">The sequence shown here is derived from an EMBL/GenBank/DDBJ whole genome shotgun (WGS) entry which is preliminary data.</text>
</comment>
<dbReference type="GO" id="GO:0005524">
    <property type="term" value="F:ATP binding"/>
    <property type="evidence" value="ECO:0007669"/>
    <property type="project" value="UniProtKB-KW"/>
</dbReference>
<dbReference type="InterPro" id="IPR015864">
    <property type="entry name" value="FAD_synthase"/>
</dbReference>
<dbReference type="GO" id="GO:0008531">
    <property type="term" value="F:riboflavin kinase activity"/>
    <property type="evidence" value="ECO:0007669"/>
    <property type="project" value="TreeGrafter"/>
</dbReference>
<keyword evidence="9" id="KW-0274">FAD</keyword>
<dbReference type="EC" id="2.7.7.2" evidence="3"/>
<keyword evidence="6 13" id="KW-0808">Transferase</keyword>
<keyword evidence="5" id="KW-0288">FMN</keyword>
<keyword evidence="13" id="KW-0418">Kinase</keyword>
<organism evidence="13 14">
    <name type="scientific">Listeria fleischmannii 1991</name>
    <dbReference type="NCBI Taxonomy" id="1430899"/>
    <lineage>
        <taxon>Bacteria</taxon>
        <taxon>Bacillati</taxon>
        <taxon>Bacillota</taxon>
        <taxon>Bacilli</taxon>
        <taxon>Bacillales</taxon>
        <taxon>Listeriaceae</taxon>
        <taxon>Listeria</taxon>
    </lineage>
</organism>
<comment type="pathway">
    <text evidence="1">Cofactor biosynthesis; FAD biosynthesis; FAD from FMN: step 1/1.</text>
</comment>
<dbReference type="OrthoDB" id="9803667at2"/>
<gene>
    <name evidence="13" type="ORF">X560_2286</name>
</gene>
<dbReference type="Pfam" id="PF06574">
    <property type="entry name" value="FAD_syn"/>
    <property type="match status" value="1"/>
</dbReference>
<dbReference type="FunFam" id="3.40.50.620:FF:000021">
    <property type="entry name" value="Riboflavin biosynthesis protein"/>
    <property type="match status" value="1"/>
</dbReference>
<keyword evidence="4" id="KW-0285">Flavoprotein</keyword>
<dbReference type="UniPathway" id="UPA00277">
    <property type="reaction ID" value="UER00407"/>
</dbReference>
<dbReference type="PATRIC" id="fig|1430899.3.peg.2334"/>
<sequence>MEIYPVKLGPEPDKRKAVLSIGKFDGVHLGHQRILREAKRIQQSDELLSVISFSPHPLWALKKMPEYREMITPKMEKERWLAHFGVDVLFETDFTAEYAETTPEIFVYEHLAELNLSHIIVGEEFNFGKGRKSDIDLLTDLCAQSKTKVTAVPVKKDGKNKVSSTDIRDMIRRAAFQEAEKWLGHAWFVSGVVEDGVMKGLEEYCLPPATSYMTDLGLVEVTKNHQIKINIPNGMQTIRFKESY</sequence>
<accession>A0A0J8G744</accession>
<dbReference type="Gene3D" id="3.40.50.620">
    <property type="entry name" value="HUPs"/>
    <property type="match status" value="1"/>
</dbReference>
<dbReference type="InterPro" id="IPR023468">
    <property type="entry name" value="Riboflavin_kinase"/>
</dbReference>
<protein>
    <recommendedName>
        <fullName evidence="3">FAD synthase</fullName>
        <ecNumber evidence="3">2.7.7.2</ecNumber>
    </recommendedName>
</protein>